<organism evidence="1">
    <name type="scientific">Kribbella sp. HUAS MG21</name>
    <dbReference type="NCBI Taxonomy" id="3160966"/>
    <lineage>
        <taxon>Bacteria</taxon>
        <taxon>Bacillati</taxon>
        <taxon>Actinomycetota</taxon>
        <taxon>Actinomycetes</taxon>
        <taxon>Propionibacteriales</taxon>
        <taxon>Kribbellaceae</taxon>
        <taxon>Kribbella</taxon>
    </lineage>
</organism>
<dbReference type="RefSeq" id="WP_350280201.1">
    <property type="nucleotide sequence ID" value="NZ_CP158165.1"/>
</dbReference>
<gene>
    <name evidence="1" type="ORF">ABN611_13505</name>
</gene>
<accession>A0AAU7TKW3</accession>
<reference evidence="1" key="1">
    <citation type="submission" date="2024-06" db="EMBL/GenBank/DDBJ databases">
        <title>Kribbella sp. strain HUAS MG21 genome sequences.</title>
        <authorList>
            <person name="Mo P."/>
        </authorList>
    </citation>
    <scope>NUCLEOTIDE SEQUENCE</scope>
    <source>
        <strain evidence="1">HUAS MG21</strain>
    </source>
</reference>
<evidence type="ECO:0000313" key="1">
    <source>
        <dbReference type="EMBL" id="XBV27415.1"/>
    </source>
</evidence>
<dbReference type="AlphaFoldDB" id="A0AAU7TKW3"/>
<name>A0AAU7TKW3_9ACTN</name>
<proteinExistence type="predicted"/>
<protein>
    <submittedName>
        <fullName evidence="1">Uncharacterized protein</fullName>
    </submittedName>
</protein>
<dbReference type="EMBL" id="CP158165">
    <property type="protein sequence ID" value="XBV27415.1"/>
    <property type="molecule type" value="Genomic_DNA"/>
</dbReference>
<sequence>MDRLGQFFELWFGQQSSEDDDPASTVGRLLRFNRPAPMGTFDGAVEVLIIENQGVWLWGKDADDRYVERENEPGAPWRETGESTEEFWLHHAAFDAVSNLPASRSAQWFDAATVRSIESGTTPLPCKSWSWPGTGHTLFYRGASVVMICGDGTDFWVVASAPTESDLSWLDDFDLIWDESDSRRDGA</sequence>